<evidence type="ECO:0000313" key="6">
    <source>
        <dbReference type="EMBL" id="ACB75314.1"/>
    </source>
</evidence>
<evidence type="ECO:0000313" key="7">
    <source>
        <dbReference type="Proteomes" id="UP000007013"/>
    </source>
</evidence>
<dbReference type="SMART" id="SM00947">
    <property type="entry name" value="Pro_CA"/>
    <property type="match status" value="1"/>
</dbReference>
<feature type="compositionally biased region" description="Pro residues" evidence="5">
    <location>
        <begin position="247"/>
        <end position="264"/>
    </location>
</feature>
<proteinExistence type="inferred from homology"/>
<reference evidence="6 7" key="1">
    <citation type="journal article" date="2011" name="J. Bacteriol.">
        <title>Genome sequence of the verrucomicrobium Opitutus terrae PB90-1, an abundant inhabitant of rice paddy soil ecosystems.</title>
        <authorList>
            <person name="van Passel M.W."/>
            <person name="Kant R."/>
            <person name="Palva A."/>
            <person name="Copeland A."/>
            <person name="Lucas S."/>
            <person name="Lapidus A."/>
            <person name="Glavina del Rio T."/>
            <person name="Pitluck S."/>
            <person name="Goltsman E."/>
            <person name="Clum A."/>
            <person name="Sun H."/>
            <person name="Schmutz J."/>
            <person name="Larimer F.W."/>
            <person name="Land M.L."/>
            <person name="Hauser L."/>
            <person name="Kyrpides N."/>
            <person name="Mikhailova N."/>
            <person name="Richardson P.P."/>
            <person name="Janssen P.H."/>
            <person name="de Vos W.M."/>
            <person name="Smidt H."/>
        </authorList>
    </citation>
    <scope>NUCLEOTIDE SEQUENCE [LARGE SCALE GENOMIC DNA]</scope>
    <source>
        <strain evidence="7">DSM 11246 / JCM 15787 / PB90-1</strain>
    </source>
</reference>
<evidence type="ECO:0000256" key="3">
    <source>
        <dbReference type="ARBA" id="ARBA00022833"/>
    </source>
</evidence>
<evidence type="ECO:0000256" key="5">
    <source>
        <dbReference type="SAM" id="MobiDB-lite"/>
    </source>
</evidence>
<dbReference type="HOGENOM" id="CLU_955931_0_0_0"/>
<feature type="region of interest" description="Disordered" evidence="5">
    <location>
        <begin position="246"/>
        <end position="272"/>
    </location>
</feature>
<dbReference type="Pfam" id="PF00484">
    <property type="entry name" value="Pro_CA"/>
    <property type="match status" value="1"/>
</dbReference>
<name>B1ZYS8_OPITP</name>
<feature type="binding site" evidence="4">
    <location>
        <position position="40"/>
    </location>
    <ligand>
        <name>Zn(2+)</name>
        <dbReference type="ChEBI" id="CHEBI:29105"/>
    </ligand>
</feature>
<dbReference type="eggNOG" id="COG0288">
    <property type="taxonomic scope" value="Bacteria"/>
</dbReference>
<dbReference type="RefSeq" id="WP_012374851.1">
    <property type="nucleotide sequence ID" value="NC_010571.1"/>
</dbReference>
<keyword evidence="7" id="KW-1185">Reference proteome</keyword>
<comment type="similarity">
    <text evidence="1">Belongs to the beta-class carbonic anhydrase family.</text>
</comment>
<dbReference type="AlphaFoldDB" id="B1ZYS8"/>
<dbReference type="Gene3D" id="3.40.1050.10">
    <property type="entry name" value="Carbonic anhydrase"/>
    <property type="match status" value="1"/>
</dbReference>
<dbReference type="InterPro" id="IPR036874">
    <property type="entry name" value="Carbonic_anhydrase_sf"/>
</dbReference>
<dbReference type="PANTHER" id="PTHR43175">
    <property type="entry name" value="CARBONIC ANHYDRASE"/>
    <property type="match status" value="1"/>
</dbReference>
<keyword evidence="3 4" id="KW-0862">Zinc</keyword>
<evidence type="ECO:0000256" key="4">
    <source>
        <dbReference type="PIRSR" id="PIRSR601765-1"/>
    </source>
</evidence>
<dbReference type="Proteomes" id="UP000007013">
    <property type="component" value="Chromosome"/>
</dbReference>
<dbReference type="GO" id="GO:0004089">
    <property type="term" value="F:carbonate dehydratase activity"/>
    <property type="evidence" value="ECO:0007669"/>
    <property type="project" value="InterPro"/>
</dbReference>
<dbReference type="SUPFAM" id="SSF53056">
    <property type="entry name" value="beta-carbonic anhydrase, cab"/>
    <property type="match status" value="1"/>
</dbReference>
<dbReference type="InterPro" id="IPR001765">
    <property type="entry name" value="Carbonic_anhydrase"/>
</dbReference>
<feature type="binding site" evidence="4">
    <location>
        <position position="99"/>
    </location>
    <ligand>
        <name>Zn(2+)</name>
        <dbReference type="ChEBI" id="CHEBI:29105"/>
    </ligand>
</feature>
<feature type="binding site" evidence="4">
    <location>
        <position position="96"/>
    </location>
    <ligand>
        <name>Zn(2+)</name>
        <dbReference type="ChEBI" id="CHEBI:29105"/>
    </ligand>
</feature>
<feature type="binding site" evidence="4">
    <location>
        <position position="38"/>
    </location>
    <ligand>
        <name>Zn(2+)</name>
        <dbReference type="ChEBI" id="CHEBI:29105"/>
    </ligand>
</feature>
<gene>
    <name evidence="6" type="ordered locus">Oter_2031</name>
</gene>
<evidence type="ECO:0000256" key="2">
    <source>
        <dbReference type="ARBA" id="ARBA00022723"/>
    </source>
</evidence>
<sequence>MRLFEAILAANQRWLNGERGARVPAEVTSALPIAALTCIDARLNHLLPDVLGVPEEQFIWLRNAGAIITGPLSSTMRSLALACAVKGAREIAIIGHTDCLVGHTTTLQLLDRLAALGVDRSRLPPNLVEYFGLFATERQNVLRGVECVRASPLIGPKIVVHGLLLDVKTGGLEWVANGYTAPEPTVAGTAGELFARADQTLETLGQIGNFATSELKLPETRIGEFVSTARDWLHQAEHVAAALAPAAPEPAAPPPPPAAIPPPYLHDAGTSFSELVRKRLRQRKTESNRQH</sequence>
<dbReference type="GO" id="GO:0008270">
    <property type="term" value="F:zinc ion binding"/>
    <property type="evidence" value="ECO:0007669"/>
    <property type="project" value="InterPro"/>
</dbReference>
<comment type="cofactor">
    <cofactor evidence="4">
        <name>Zn(2+)</name>
        <dbReference type="ChEBI" id="CHEBI:29105"/>
    </cofactor>
    <text evidence="4">Binds 1 zinc ion per subunit.</text>
</comment>
<evidence type="ECO:0000256" key="1">
    <source>
        <dbReference type="ARBA" id="ARBA00006217"/>
    </source>
</evidence>
<dbReference type="KEGG" id="ote:Oter_2031"/>
<protein>
    <submittedName>
        <fullName evidence="6">Carbonic anhydrase</fullName>
    </submittedName>
</protein>
<keyword evidence="2 4" id="KW-0479">Metal-binding</keyword>
<accession>B1ZYS8</accession>
<dbReference type="STRING" id="452637.Oter_2031"/>
<organism evidence="6 7">
    <name type="scientific">Opitutus terrae (strain DSM 11246 / JCM 15787 / PB90-1)</name>
    <dbReference type="NCBI Taxonomy" id="452637"/>
    <lineage>
        <taxon>Bacteria</taxon>
        <taxon>Pseudomonadati</taxon>
        <taxon>Verrucomicrobiota</taxon>
        <taxon>Opitutia</taxon>
        <taxon>Opitutales</taxon>
        <taxon>Opitutaceae</taxon>
        <taxon>Opitutus</taxon>
    </lineage>
</organism>
<dbReference type="EMBL" id="CP001032">
    <property type="protein sequence ID" value="ACB75314.1"/>
    <property type="molecule type" value="Genomic_DNA"/>
</dbReference>
<dbReference type="OrthoDB" id="9792260at2"/>
<dbReference type="PANTHER" id="PTHR43175:SF3">
    <property type="entry name" value="CARBON DISULFIDE HYDROLASE"/>
    <property type="match status" value="1"/>
</dbReference>